<dbReference type="AlphaFoldDB" id="A0A3Q4H5Q7"/>
<keyword evidence="2" id="KW-1185">Reference proteome</keyword>
<dbReference type="Bgee" id="ENSNBRG00000011853">
    <property type="expression patterns" value="Expressed in testis"/>
</dbReference>
<sequence length="75" mass="9148">FCKQLQNDFKRLQLELVSEWINLNLNTTENVLHIFKSQVCAKKPTILNKLYQIYQDEWRNIQPELCQKLIRENRN</sequence>
<dbReference type="OMA" id="DEWRNIQ"/>
<protein>
    <submittedName>
        <fullName evidence="1">Uncharacterized protein</fullName>
    </submittedName>
</protein>
<dbReference type="InterPro" id="IPR036397">
    <property type="entry name" value="RNaseH_sf"/>
</dbReference>
<evidence type="ECO:0000313" key="2">
    <source>
        <dbReference type="Proteomes" id="UP000261580"/>
    </source>
</evidence>
<reference evidence="1" key="2">
    <citation type="submission" date="2025-09" db="UniProtKB">
        <authorList>
            <consortium name="Ensembl"/>
        </authorList>
    </citation>
    <scope>IDENTIFICATION</scope>
</reference>
<dbReference type="Gene3D" id="3.30.420.10">
    <property type="entry name" value="Ribonuclease H-like superfamily/Ribonuclease H"/>
    <property type="match status" value="1"/>
</dbReference>
<dbReference type="Proteomes" id="UP000261580">
    <property type="component" value="Unassembled WGS sequence"/>
</dbReference>
<evidence type="ECO:0000313" key="1">
    <source>
        <dbReference type="Ensembl" id="ENSNBRP00000015298.1"/>
    </source>
</evidence>
<proteinExistence type="predicted"/>
<accession>A0A3Q4H5Q7</accession>
<dbReference type="Ensembl" id="ENSNBRT00000015717.1">
    <property type="protein sequence ID" value="ENSNBRP00000015298.1"/>
    <property type="gene ID" value="ENSNBRG00000011853.1"/>
</dbReference>
<dbReference type="GO" id="GO:0003676">
    <property type="term" value="F:nucleic acid binding"/>
    <property type="evidence" value="ECO:0007669"/>
    <property type="project" value="InterPro"/>
</dbReference>
<name>A0A3Q4H5Q7_NEOBR</name>
<organism evidence="1 2">
    <name type="scientific">Neolamprologus brichardi</name>
    <name type="common">Fairy cichlid</name>
    <name type="synonym">Lamprologus brichardi</name>
    <dbReference type="NCBI Taxonomy" id="32507"/>
    <lineage>
        <taxon>Eukaryota</taxon>
        <taxon>Metazoa</taxon>
        <taxon>Chordata</taxon>
        <taxon>Craniata</taxon>
        <taxon>Vertebrata</taxon>
        <taxon>Euteleostomi</taxon>
        <taxon>Actinopterygii</taxon>
        <taxon>Neopterygii</taxon>
        <taxon>Teleostei</taxon>
        <taxon>Neoteleostei</taxon>
        <taxon>Acanthomorphata</taxon>
        <taxon>Ovalentaria</taxon>
        <taxon>Cichlomorphae</taxon>
        <taxon>Cichliformes</taxon>
        <taxon>Cichlidae</taxon>
        <taxon>African cichlids</taxon>
        <taxon>Pseudocrenilabrinae</taxon>
        <taxon>Lamprologini</taxon>
        <taxon>Neolamprologus</taxon>
    </lineage>
</organism>
<reference evidence="1" key="1">
    <citation type="submission" date="2025-08" db="UniProtKB">
        <authorList>
            <consortium name="Ensembl"/>
        </authorList>
    </citation>
    <scope>IDENTIFICATION</scope>
</reference>